<dbReference type="AlphaFoldDB" id="A0AAE0T6J1"/>
<comment type="caution">
    <text evidence="2">The sequence shown here is derived from an EMBL/GenBank/DDBJ whole genome shotgun (WGS) entry which is preliminary data.</text>
</comment>
<keyword evidence="3" id="KW-1185">Reference proteome</keyword>
<evidence type="ECO:0000313" key="3">
    <source>
        <dbReference type="Proteomes" id="UP001195483"/>
    </source>
</evidence>
<evidence type="ECO:0000256" key="1">
    <source>
        <dbReference type="SAM" id="MobiDB-lite"/>
    </source>
</evidence>
<dbReference type="EMBL" id="JAEAOA010001102">
    <property type="protein sequence ID" value="KAK3604745.1"/>
    <property type="molecule type" value="Genomic_DNA"/>
</dbReference>
<protein>
    <submittedName>
        <fullName evidence="2">Uncharacterized protein</fullName>
    </submittedName>
</protein>
<name>A0AAE0T6J1_9BIVA</name>
<sequence length="183" mass="20621">MSVGSSNSPMDQERGGGKIRVYIPTQVKQMEKGNVLYAYMAPGCQILDLTNFYRSKKAKTSRNLTVSSIPGNKNRTYKVYKMWEEAYIFSSQKEISPSIETTRQKSEAKIAKKFKVKPIISYMATFWGFSHSTNRIQNIATSYAAVTTKGLQKENKDNEIPEIPELEEGNQSKSDEMIAPSPS</sequence>
<proteinExistence type="predicted"/>
<reference evidence="2" key="1">
    <citation type="journal article" date="2021" name="Genome Biol. Evol.">
        <title>A High-Quality Reference Genome for a Parasitic Bivalve with Doubly Uniparental Inheritance (Bivalvia: Unionida).</title>
        <authorList>
            <person name="Smith C.H."/>
        </authorList>
    </citation>
    <scope>NUCLEOTIDE SEQUENCE</scope>
    <source>
        <strain evidence="2">CHS0354</strain>
    </source>
</reference>
<gene>
    <name evidence="2" type="ORF">CHS0354_017852</name>
</gene>
<reference evidence="2" key="3">
    <citation type="submission" date="2023-05" db="EMBL/GenBank/DDBJ databases">
        <authorList>
            <person name="Smith C.H."/>
        </authorList>
    </citation>
    <scope>NUCLEOTIDE SEQUENCE</scope>
    <source>
        <strain evidence="2">CHS0354</strain>
        <tissue evidence="2">Mantle</tissue>
    </source>
</reference>
<organism evidence="2 3">
    <name type="scientific">Potamilus streckersoni</name>
    <dbReference type="NCBI Taxonomy" id="2493646"/>
    <lineage>
        <taxon>Eukaryota</taxon>
        <taxon>Metazoa</taxon>
        <taxon>Spiralia</taxon>
        <taxon>Lophotrochozoa</taxon>
        <taxon>Mollusca</taxon>
        <taxon>Bivalvia</taxon>
        <taxon>Autobranchia</taxon>
        <taxon>Heteroconchia</taxon>
        <taxon>Palaeoheterodonta</taxon>
        <taxon>Unionida</taxon>
        <taxon>Unionoidea</taxon>
        <taxon>Unionidae</taxon>
        <taxon>Ambleminae</taxon>
        <taxon>Lampsilini</taxon>
        <taxon>Potamilus</taxon>
    </lineage>
</organism>
<reference evidence="2" key="2">
    <citation type="journal article" date="2021" name="Genome Biol. Evol.">
        <title>Developing a high-quality reference genome for a parasitic bivalve with doubly uniparental inheritance (Bivalvia: Unionida).</title>
        <authorList>
            <person name="Smith C.H."/>
        </authorList>
    </citation>
    <scope>NUCLEOTIDE SEQUENCE</scope>
    <source>
        <strain evidence="2">CHS0354</strain>
        <tissue evidence="2">Mantle</tissue>
    </source>
</reference>
<evidence type="ECO:0000313" key="2">
    <source>
        <dbReference type="EMBL" id="KAK3604745.1"/>
    </source>
</evidence>
<accession>A0AAE0T6J1</accession>
<feature type="region of interest" description="Disordered" evidence="1">
    <location>
        <begin position="150"/>
        <end position="183"/>
    </location>
</feature>
<dbReference type="Proteomes" id="UP001195483">
    <property type="component" value="Unassembled WGS sequence"/>
</dbReference>